<feature type="region of interest" description="Disordered" evidence="1">
    <location>
        <begin position="263"/>
        <end position="301"/>
    </location>
</feature>
<keyword evidence="2" id="KW-1133">Transmembrane helix</keyword>
<sequence length="370" mass="40847">MSSGHRTMTLFVTVLLGMILVVLGLGCGWPTWAWPAMAVLLLVVGVVTHRILAPAPEAFPRALLPEPDLPLPEPMRQEQRVAHVALPSSVTDYDFSFCATVRWLVLDTPGDAPYVNPAGLAVDAVLQRARVVTAQQPPHRSAFTQHQLDGALATMRADSTGRVMAMAQDVSLSLPELDRERLAKLSNVRKDEDVWEHERNYERSKRAYLGEDVLKDTGSAVVWWLSRNDEEVEGAVDRIGLLARLSAAANNDEVAPPFEHLIPVSSASHPDGRAEGHERYDWERPFDPGYPPSQNGTEPNPDVDSFLVWFGFSADDPDVEMFAERLINLARVHGKTAAADEIKRRFVRDTADEGEDGEGPGPSQPDEPDR</sequence>
<name>A0ABT6LLH4_9ACTN</name>
<feature type="transmembrane region" description="Helical" evidence="2">
    <location>
        <begin position="7"/>
        <end position="26"/>
    </location>
</feature>
<organism evidence="3 4">
    <name type="scientific">Streptomyces pseudovenezuelae</name>
    <dbReference type="NCBI Taxonomy" id="67350"/>
    <lineage>
        <taxon>Bacteria</taxon>
        <taxon>Bacillati</taxon>
        <taxon>Actinomycetota</taxon>
        <taxon>Actinomycetes</taxon>
        <taxon>Kitasatosporales</taxon>
        <taxon>Streptomycetaceae</taxon>
        <taxon>Streptomyces</taxon>
        <taxon>Streptomyces aurantiacus group</taxon>
    </lineage>
</organism>
<feature type="compositionally biased region" description="Basic and acidic residues" evidence="1">
    <location>
        <begin position="270"/>
        <end position="286"/>
    </location>
</feature>
<comment type="caution">
    <text evidence="3">The sequence shown here is derived from an EMBL/GenBank/DDBJ whole genome shotgun (WGS) entry which is preliminary data.</text>
</comment>
<proteinExistence type="predicted"/>
<dbReference type="PROSITE" id="PS51257">
    <property type="entry name" value="PROKAR_LIPOPROTEIN"/>
    <property type="match status" value="1"/>
</dbReference>
<evidence type="ECO:0000256" key="1">
    <source>
        <dbReference type="SAM" id="MobiDB-lite"/>
    </source>
</evidence>
<feature type="compositionally biased region" description="Basic and acidic residues" evidence="1">
    <location>
        <begin position="338"/>
        <end position="351"/>
    </location>
</feature>
<dbReference type="Proteomes" id="UP001160499">
    <property type="component" value="Unassembled WGS sequence"/>
</dbReference>
<accession>A0ABT6LLH4</accession>
<keyword evidence="4" id="KW-1185">Reference proteome</keyword>
<keyword evidence="2" id="KW-0472">Membrane</keyword>
<dbReference type="EMBL" id="JARXVH010000006">
    <property type="protein sequence ID" value="MDH6217160.1"/>
    <property type="molecule type" value="Genomic_DNA"/>
</dbReference>
<dbReference type="RefSeq" id="WP_280878087.1">
    <property type="nucleotide sequence ID" value="NZ_JARXVH010000006.1"/>
</dbReference>
<evidence type="ECO:0000256" key="2">
    <source>
        <dbReference type="SAM" id="Phobius"/>
    </source>
</evidence>
<evidence type="ECO:0000313" key="4">
    <source>
        <dbReference type="Proteomes" id="UP001160499"/>
    </source>
</evidence>
<protein>
    <submittedName>
        <fullName evidence="3">Uncharacterized protein</fullName>
    </submittedName>
</protein>
<feature type="region of interest" description="Disordered" evidence="1">
    <location>
        <begin position="334"/>
        <end position="370"/>
    </location>
</feature>
<gene>
    <name evidence="3" type="ORF">M2283_004478</name>
</gene>
<keyword evidence="2" id="KW-0812">Transmembrane</keyword>
<evidence type="ECO:0000313" key="3">
    <source>
        <dbReference type="EMBL" id="MDH6217160.1"/>
    </source>
</evidence>
<reference evidence="3 4" key="1">
    <citation type="submission" date="2023-04" db="EMBL/GenBank/DDBJ databases">
        <title>Forest soil microbial communities from Buena Vista Peninsula, Colon Province, Panama.</title>
        <authorList>
            <person name="Bouskill N."/>
        </authorList>
    </citation>
    <scope>NUCLEOTIDE SEQUENCE [LARGE SCALE GENOMIC DNA]</scope>
    <source>
        <strain evidence="3 4">GGS1</strain>
    </source>
</reference>